<evidence type="ECO:0000256" key="1">
    <source>
        <dbReference type="SAM" id="Phobius"/>
    </source>
</evidence>
<keyword evidence="1" id="KW-0472">Membrane</keyword>
<evidence type="ECO:0000313" key="2">
    <source>
        <dbReference type="EMBL" id="MFC5498949.1"/>
    </source>
</evidence>
<evidence type="ECO:0000313" key="3">
    <source>
        <dbReference type="Proteomes" id="UP001596037"/>
    </source>
</evidence>
<sequence length="90" mass="9426">MVTHRSASKSASHTVRMCGLAAGYAFVLITGTAVMMAAFASHDDGRVRGTNGERVTAAEVAMQRAADGAVQQPEALLVASRTLSNDKRGY</sequence>
<dbReference type="Proteomes" id="UP001596037">
    <property type="component" value="Unassembled WGS sequence"/>
</dbReference>
<name>A0ABW0NGA9_9BURK</name>
<protein>
    <submittedName>
        <fullName evidence="2">Uncharacterized protein</fullName>
    </submittedName>
</protein>
<keyword evidence="3" id="KW-1185">Reference proteome</keyword>
<gene>
    <name evidence="2" type="ORF">ACFPOE_15480</name>
</gene>
<keyword evidence="1" id="KW-0812">Transmembrane</keyword>
<reference evidence="3" key="1">
    <citation type="journal article" date="2019" name="Int. J. Syst. Evol. Microbiol.">
        <title>The Global Catalogue of Microorganisms (GCM) 10K type strain sequencing project: providing services to taxonomists for standard genome sequencing and annotation.</title>
        <authorList>
            <consortium name="The Broad Institute Genomics Platform"/>
            <consortium name="The Broad Institute Genome Sequencing Center for Infectious Disease"/>
            <person name="Wu L."/>
            <person name="Ma J."/>
        </authorList>
    </citation>
    <scope>NUCLEOTIDE SEQUENCE [LARGE SCALE GENOMIC DNA]</scope>
    <source>
        <strain evidence="3">CCUG 57401</strain>
    </source>
</reference>
<organism evidence="2 3">
    <name type="scientific">Caenimonas terrae</name>
    <dbReference type="NCBI Taxonomy" id="696074"/>
    <lineage>
        <taxon>Bacteria</taxon>
        <taxon>Pseudomonadati</taxon>
        <taxon>Pseudomonadota</taxon>
        <taxon>Betaproteobacteria</taxon>
        <taxon>Burkholderiales</taxon>
        <taxon>Comamonadaceae</taxon>
        <taxon>Caenimonas</taxon>
    </lineage>
</organism>
<comment type="caution">
    <text evidence="2">The sequence shown here is derived from an EMBL/GenBank/DDBJ whole genome shotgun (WGS) entry which is preliminary data.</text>
</comment>
<dbReference type="RefSeq" id="WP_376851025.1">
    <property type="nucleotide sequence ID" value="NZ_JBHSMF010000009.1"/>
</dbReference>
<proteinExistence type="predicted"/>
<dbReference type="EMBL" id="JBHSMF010000009">
    <property type="protein sequence ID" value="MFC5498949.1"/>
    <property type="molecule type" value="Genomic_DNA"/>
</dbReference>
<feature type="transmembrane region" description="Helical" evidence="1">
    <location>
        <begin position="20"/>
        <end position="40"/>
    </location>
</feature>
<accession>A0ABW0NGA9</accession>
<keyword evidence="1" id="KW-1133">Transmembrane helix</keyword>